<keyword evidence="2" id="KW-0472">Membrane</keyword>
<evidence type="ECO:0000256" key="2">
    <source>
        <dbReference type="SAM" id="Phobius"/>
    </source>
</evidence>
<comment type="caution">
    <text evidence="3">The sequence shown here is derived from an EMBL/GenBank/DDBJ whole genome shotgun (WGS) entry which is preliminary data.</text>
</comment>
<proteinExistence type="predicted"/>
<dbReference type="InterPro" id="IPR046096">
    <property type="entry name" value="DUF6114"/>
</dbReference>
<keyword evidence="4" id="KW-1185">Reference proteome</keyword>
<sequence>MSAVSPGARVNRFTSLRQSFRGWRWQRPFWAGLITLLGGVPIAYFPYANLTMGQLTIRIATTTGSASLIIGVLLMVLGVCMWFQPAVRVFAGVAAILLGLVSLVVSNFGGFFMGFLLALFGGGMSVAWAPGETTPKARPAERAETAERVEAGDRVEIAEQAEAAEPVRTVQLVKAEEPVEAAERSQAGSLGVEDGEDAPEPAAAGTAPDQDSRNGRHRAGR</sequence>
<protein>
    <recommendedName>
        <fullName evidence="5">Integral membrane protein</fullName>
    </recommendedName>
</protein>
<evidence type="ECO:0000313" key="3">
    <source>
        <dbReference type="EMBL" id="TGB16158.1"/>
    </source>
</evidence>
<accession>A0A4Z0HDQ1</accession>
<dbReference type="RefSeq" id="WP_135337845.1">
    <property type="nucleotide sequence ID" value="NZ_JBHLTX010000026.1"/>
</dbReference>
<feature type="transmembrane region" description="Helical" evidence="2">
    <location>
        <begin position="59"/>
        <end position="79"/>
    </location>
</feature>
<keyword evidence="2" id="KW-1133">Transmembrane helix</keyword>
<evidence type="ECO:0000256" key="1">
    <source>
        <dbReference type="SAM" id="MobiDB-lite"/>
    </source>
</evidence>
<feature type="transmembrane region" description="Helical" evidence="2">
    <location>
        <begin position="86"/>
        <end position="105"/>
    </location>
</feature>
<feature type="transmembrane region" description="Helical" evidence="2">
    <location>
        <begin position="29"/>
        <end position="47"/>
    </location>
</feature>
<dbReference type="EMBL" id="SRID01000031">
    <property type="protein sequence ID" value="TGB16158.1"/>
    <property type="molecule type" value="Genomic_DNA"/>
</dbReference>
<feature type="compositionally biased region" description="Low complexity" evidence="1">
    <location>
        <begin position="200"/>
        <end position="209"/>
    </location>
</feature>
<feature type="compositionally biased region" description="Basic and acidic residues" evidence="1">
    <location>
        <begin position="174"/>
        <end position="183"/>
    </location>
</feature>
<dbReference type="Pfam" id="PF19609">
    <property type="entry name" value="DUF6114"/>
    <property type="match status" value="1"/>
</dbReference>
<gene>
    <name evidence="3" type="ORF">E4099_05740</name>
</gene>
<feature type="region of interest" description="Disordered" evidence="1">
    <location>
        <begin position="174"/>
        <end position="221"/>
    </location>
</feature>
<dbReference type="Proteomes" id="UP000297948">
    <property type="component" value="Unassembled WGS sequence"/>
</dbReference>
<reference evidence="3 4" key="1">
    <citation type="submission" date="2019-03" db="EMBL/GenBank/DDBJ databases">
        <authorList>
            <person name="Gonzalez-Pimentel J.L."/>
        </authorList>
    </citation>
    <scope>NUCLEOTIDE SEQUENCE [LARGE SCALE GENOMIC DNA]</scope>
    <source>
        <strain evidence="3 4">JCM 31289</strain>
    </source>
</reference>
<dbReference type="OrthoDB" id="2374834at2"/>
<keyword evidence="2" id="KW-0812">Transmembrane</keyword>
<evidence type="ECO:0008006" key="5">
    <source>
        <dbReference type="Google" id="ProtNLM"/>
    </source>
</evidence>
<organism evidence="3 4">
    <name type="scientific">Streptomyces palmae</name>
    <dbReference type="NCBI Taxonomy" id="1701085"/>
    <lineage>
        <taxon>Bacteria</taxon>
        <taxon>Bacillati</taxon>
        <taxon>Actinomycetota</taxon>
        <taxon>Actinomycetes</taxon>
        <taxon>Kitasatosporales</taxon>
        <taxon>Streptomycetaceae</taxon>
        <taxon>Streptomyces</taxon>
    </lineage>
</organism>
<name>A0A4Z0HDQ1_9ACTN</name>
<dbReference type="AlphaFoldDB" id="A0A4Z0HDQ1"/>
<evidence type="ECO:0000313" key="4">
    <source>
        <dbReference type="Proteomes" id="UP000297948"/>
    </source>
</evidence>